<feature type="compositionally biased region" description="Pro residues" evidence="1">
    <location>
        <begin position="7"/>
        <end position="19"/>
    </location>
</feature>
<evidence type="ECO:0000313" key="2">
    <source>
        <dbReference type="EMBL" id="GIH87149.1"/>
    </source>
</evidence>
<protein>
    <submittedName>
        <fullName evidence="2">Uncharacterized protein</fullName>
    </submittedName>
</protein>
<keyword evidence="3" id="KW-1185">Reference proteome</keyword>
<evidence type="ECO:0000313" key="3">
    <source>
        <dbReference type="Proteomes" id="UP000655044"/>
    </source>
</evidence>
<proteinExistence type="predicted"/>
<evidence type="ECO:0000256" key="1">
    <source>
        <dbReference type="SAM" id="MobiDB-lite"/>
    </source>
</evidence>
<accession>A0A8J3S5G8</accession>
<dbReference type="AlphaFoldDB" id="A0A8J3S5G8"/>
<name>A0A8J3S5G8_PLARO</name>
<comment type="caution">
    <text evidence="2">The sequence shown here is derived from an EMBL/GenBank/DDBJ whole genome shotgun (WGS) entry which is preliminary data.</text>
</comment>
<feature type="region of interest" description="Disordered" evidence="1">
    <location>
        <begin position="1"/>
        <end position="41"/>
    </location>
</feature>
<gene>
    <name evidence="2" type="ORF">Pro02_55570</name>
</gene>
<dbReference type="EMBL" id="BOOI01000055">
    <property type="protein sequence ID" value="GIH87149.1"/>
    <property type="molecule type" value="Genomic_DNA"/>
</dbReference>
<sequence>MILLYGPRPPLLRPGPRPPARCAARRETGSPVPAQAVAGRGTPLPLSCGEASHGEDDLPEDVALVHGRESLPCLG</sequence>
<reference evidence="2" key="1">
    <citation type="submission" date="2021-01" db="EMBL/GenBank/DDBJ databases">
        <title>Whole genome shotgun sequence of Planobispora rosea NBRC 15558.</title>
        <authorList>
            <person name="Komaki H."/>
            <person name="Tamura T."/>
        </authorList>
    </citation>
    <scope>NUCLEOTIDE SEQUENCE</scope>
    <source>
        <strain evidence="2">NBRC 15558</strain>
    </source>
</reference>
<organism evidence="2 3">
    <name type="scientific">Planobispora rosea</name>
    <dbReference type="NCBI Taxonomy" id="35762"/>
    <lineage>
        <taxon>Bacteria</taxon>
        <taxon>Bacillati</taxon>
        <taxon>Actinomycetota</taxon>
        <taxon>Actinomycetes</taxon>
        <taxon>Streptosporangiales</taxon>
        <taxon>Streptosporangiaceae</taxon>
        <taxon>Planobispora</taxon>
    </lineage>
</organism>
<dbReference type="Proteomes" id="UP000655044">
    <property type="component" value="Unassembled WGS sequence"/>
</dbReference>